<accession>A0A6P3XY57</accession>
<dbReference type="Proteomes" id="UP000515204">
    <property type="component" value="Unplaced"/>
</dbReference>
<keyword evidence="3 8" id="KW-0812">Transmembrane</keyword>
<gene>
    <name evidence="10" type="primary">LOC106748718</name>
</gene>
<dbReference type="KEGG" id="dqu:106748718"/>
<evidence type="ECO:0000256" key="2">
    <source>
        <dbReference type="ARBA" id="ARBA00022475"/>
    </source>
</evidence>
<dbReference type="GO" id="GO:0043025">
    <property type="term" value="C:neuronal cell body"/>
    <property type="evidence" value="ECO:0007669"/>
    <property type="project" value="TreeGrafter"/>
</dbReference>
<dbReference type="GO" id="GO:0050909">
    <property type="term" value="P:sensory perception of taste"/>
    <property type="evidence" value="ECO:0007669"/>
    <property type="project" value="InterPro"/>
</dbReference>
<dbReference type="Pfam" id="PF08395">
    <property type="entry name" value="7tm_7"/>
    <property type="match status" value="1"/>
</dbReference>
<dbReference type="GO" id="GO:0007635">
    <property type="term" value="P:chemosensory behavior"/>
    <property type="evidence" value="ECO:0007669"/>
    <property type="project" value="TreeGrafter"/>
</dbReference>
<evidence type="ECO:0000256" key="1">
    <source>
        <dbReference type="ARBA" id="ARBA00004651"/>
    </source>
</evidence>
<protein>
    <submittedName>
        <fullName evidence="10">Gustatory and pheromone receptor 32a-like</fullName>
    </submittedName>
</protein>
<keyword evidence="4 8" id="KW-1133">Transmembrane helix</keyword>
<dbReference type="AlphaFoldDB" id="A0A6P3XY57"/>
<dbReference type="PANTHER" id="PTHR21143:SF133">
    <property type="entry name" value="GUSTATORY AND PHEROMONE RECEPTOR 32A-RELATED"/>
    <property type="match status" value="1"/>
</dbReference>
<evidence type="ECO:0000313" key="10">
    <source>
        <dbReference type="RefSeq" id="XP_014483027.1"/>
    </source>
</evidence>
<dbReference type="GO" id="GO:0030425">
    <property type="term" value="C:dendrite"/>
    <property type="evidence" value="ECO:0007669"/>
    <property type="project" value="TreeGrafter"/>
</dbReference>
<dbReference type="GeneID" id="106748718"/>
<dbReference type="GO" id="GO:0008049">
    <property type="term" value="P:male courtship behavior"/>
    <property type="evidence" value="ECO:0007669"/>
    <property type="project" value="TreeGrafter"/>
</dbReference>
<proteinExistence type="predicted"/>
<keyword evidence="6" id="KW-0675">Receptor</keyword>
<dbReference type="RefSeq" id="XP_014483027.1">
    <property type="nucleotide sequence ID" value="XM_014627541.1"/>
</dbReference>
<feature type="transmembrane region" description="Helical" evidence="8">
    <location>
        <begin position="149"/>
        <end position="169"/>
    </location>
</feature>
<feature type="transmembrane region" description="Helical" evidence="8">
    <location>
        <begin position="46"/>
        <end position="66"/>
    </location>
</feature>
<keyword evidence="7" id="KW-0807">Transducer</keyword>
<dbReference type="GO" id="GO:0007165">
    <property type="term" value="P:signal transduction"/>
    <property type="evidence" value="ECO:0007669"/>
    <property type="project" value="UniProtKB-KW"/>
</dbReference>
<evidence type="ECO:0000256" key="7">
    <source>
        <dbReference type="ARBA" id="ARBA00023224"/>
    </source>
</evidence>
<evidence type="ECO:0000313" key="9">
    <source>
        <dbReference type="Proteomes" id="UP000515204"/>
    </source>
</evidence>
<dbReference type="PANTHER" id="PTHR21143">
    <property type="entry name" value="INVERTEBRATE GUSTATORY RECEPTOR"/>
    <property type="match status" value="1"/>
</dbReference>
<reference evidence="10" key="1">
    <citation type="submission" date="2025-08" db="UniProtKB">
        <authorList>
            <consortium name="RefSeq"/>
        </authorList>
    </citation>
    <scope>IDENTIFICATION</scope>
</reference>
<evidence type="ECO:0000256" key="8">
    <source>
        <dbReference type="SAM" id="Phobius"/>
    </source>
</evidence>
<evidence type="ECO:0000256" key="5">
    <source>
        <dbReference type="ARBA" id="ARBA00023136"/>
    </source>
</evidence>
<evidence type="ECO:0000256" key="4">
    <source>
        <dbReference type="ARBA" id="ARBA00022989"/>
    </source>
</evidence>
<dbReference type="GO" id="GO:0005886">
    <property type="term" value="C:plasma membrane"/>
    <property type="evidence" value="ECO:0007669"/>
    <property type="project" value="UniProtKB-SubCell"/>
</dbReference>
<sequence length="181" mass="20817">MDYCGMSETFPLVANDQTFLRQVHLELCRILRKLCTSFGIQVTSEIGTSVINITGLLYNLYLHLLYQRQNQSPYDYTYITIILATFYILKIVLINGVCKHAADEGKKIIEIIRQIYGCCQDTDIREEIQQFDLQISQNPVEFFTFGLSLNYQLLTSCLTTVTTYMVIMVQMSISMESSKNS</sequence>
<keyword evidence="5 8" id="KW-0472">Membrane</keyword>
<dbReference type="OrthoDB" id="7547218at2759"/>
<name>A0A6P3XY57_DINQU</name>
<keyword evidence="2" id="KW-1003">Cell membrane</keyword>
<evidence type="ECO:0000256" key="3">
    <source>
        <dbReference type="ARBA" id="ARBA00022692"/>
    </source>
</evidence>
<feature type="transmembrane region" description="Helical" evidence="8">
    <location>
        <begin position="78"/>
        <end position="97"/>
    </location>
</feature>
<organism evidence="9 10">
    <name type="scientific">Dinoponera quadriceps</name>
    <name type="common">South American ant</name>
    <dbReference type="NCBI Taxonomy" id="609295"/>
    <lineage>
        <taxon>Eukaryota</taxon>
        <taxon>Metazoa</taxon>
        <taxon>Ecdysozoa</taxon>
        <taxon>Arthropoda</taxon>
        <taxon>Hexapoda</taxon>
        <taxon>Insecta</taxon>
        <taxon>Pterygota</taxon>
        <taxon>Neoptera</taxon>
        <taxon>Endopterygota</taxon>
        <taxon>Hymenoptera</taxon>
        <taxon>Apocrita</taxon>
        <taxon>Aculeata</taxon>
        <taxon>Formicoidea</taxon>
        <taxon>Formicidae</taxon>
        <taxon>Ponerinae</taxon>
        <taxon>Ponerini</taxon>
        <taxon>Dinoponera</taxon>
    </lineage>
</organism>
<keyword evidence="9" id="KW-1185">Reference proteome</keyword>
<evidence type="ECO:0000256" key="6">
    <source>
        <dbReference type="ARBA" id="ARBA00023170"/>
    </source>
</evidence>
<dbReference type="InterPro" id="IPR013604">
    <property type="entry name" value="7TM_chemorcpt"/>
</dbReference>
<comment type="subcellular location">
    <subcellularLocation>
        <location evidence="1">Cell membrane</location>
        <topology evidence="1">Multi-pass membrane protein</topology>
    </subcellularLocation>
</comment>
<dbReference type="GO" id="GO:0030424">
    <property type="term" value="C:axon"/>
    <property type="evidence" value="ECO:0007669"/>
    <property type="project" value="TreeGrafter"/>
</dbReference>